<proteinExistence type="predicted"/>
<evidence type="ECO:0000313" key="2">
    <source>
        <dbReference type="EMBL" id="KAE9961092.1"/>
    </source>
</evidence>
<reference evidence="2 3" key="1">
    <citation type="submission" date="2018-12" db="EMBL/GenBank/DDBJ databases">
        <title>Venturia inaequalis Genome Resource.</title>
        <authorList>
            <person name="Lichtner F.J."/>
        </authorList>
    </citation>
    <scope>NUCLEOTIDE SEQUENCE [LARGE SCALE GENOMIC DNA]</scope>
    <source>
        <strain evidence="2 3">120213</strain>
    </source>
</reference>
<evidence type="ECO:0000256" key="1">
    <source>
        <dbReference type="SAM" id="MobiDB-lite"/>
    </source>
</evidence>
<feature type="compositionally biased region" description="Low complexity" evidence="1">
    <location>
        <begin position="1"/>
        <end position="14"/>
    </location>
</feature>
<name>A0A8H3YJV4_VENIN</name>
<feature type="region of interest" description="Disordered" evidence="1">
    <location>
        <begin position="1"/>
        <end position="43"/>
    </location>
</feature>
<dbReference type="EMBL" id="WNWS01003868">
    <property type="protein sequence ID" value="KAE9961092.1"/>
    <property type="molecule type" value="Genomic_DNA"/>
</dbReference>
<dbReference type="AlphaFoldDB" id="A0A8H3YJV4"/>
<protein>
    <submittedName>
        <fullName evidence="2">Uncharacterized protein</fullName>
    </submittedName>
</protein>
<sequence>AQGFYGFQGQSQGQNTRQAQNIPPQPQGQQPIPQPGQNNYEGGIPYSLYNPPLAVRLGNLAKLYTEDMKYGGEEFESLKGKSIIFEDIATKVGITQM</sequence>
<feature type="compositionally biased region" description="Low complexity" evidence="1">
    <location>
        <begin position="27"/>
        <end position="39"/>
    </location>
</feature>
<feature type="non-terminal residue" evidence="2">
    <location>
        <position position="1"/>
    </location>
</feature>
<accession>A0A8H3YJV4</accession>
<evidence type="ECO:0000313" key="3">
    <source>
        <dbReference type="Proteomes" id="UP000447873"/>
    </source>
</evidence>
<dbReference type="Proteomes" id="UP000447873">
    <property type="component" value="Unassembled WGS sequence"/>
</dbReference>
<organism evidence="2 3">
    <name type="scientific">Venturia inaequalis</name>
    <name type="common">Apple scab fungus</name>
    <dbReference type="NCBI Taxonomy" id="5025"/>
    <lineage>
        <taxon>Eukaryota</taxon>
        <taxon>Fungi</taxon>
        <taxon>Dikarya</taxon>
        <taxon>Ascomycota</taxon>
        <taxon>Pezizomycotina</taxon>
        <taxon>Dothideomycetes</taxon>
        <taxon>Pleosporomycetidae</taxon>
        <taxon>Venturiales</taxon>
        <taxon>Venturiaceae</taxon>
        <taxon>Venturia</taxon>
    </lineage>
</organism>
<comment type="caution">
    <text evidence="2">The sequence shown here is derived from an EMBL/GenBank/DDBJ whole genome shotgun (WGS) entry which is preliminary data.</text>
</comment>
<gene>
    <name evidence="2" type="ORF">EG328_007183</name>
</gene>